<dbReference type="AlphaFoldDB" id="A0A842HSJ2"/>
<evidence type="ECO:0000256" key="7">
    <source>
        <dbReference type="ARBA" id="ARBA00023136"/>
    </source>
</evidence>
<keyword evidence="15" id="KW-0675">Receptor</keyword>
<comment type="similarity">
    <text evidence="9 11">Belongs to the TonB-dependent receptor family.</text>
</comment>
<evidence type="ECO:0000256" key="10">
    <source>
        <dbReference type="PROSITE-ProRule" id="PRU10144"/>
    </source>
</evidence>
<dbReference type="InterPro" id="IPR000531">
    <property type="entry name" value="Beta-barrel_TonB"/>
</dbReference>
<evidence type="ECO:0000256" key="11">
    <source>
        <dbReference type="RuleBase" id="RU003357"/>
    </source>
</evidence>
<dbReference type="SUPFAM" id="SSF56935">
    <property type="entry name" value="Porins"/>
    <property type="match status" value="1"/>
</dbReference>
<gene>
    <name evidence="15" type="ORF">H6P80_00270</name>
</gene>
<keyword evidence="5 12" id="KW-0732">Signal</keyword>
<dbReference type="InterPro" id="IPR010917">
    <property type="entry name" value="TonB_rcpt_CS"/>
</dbReference>
<feature type="short sequence motif" description="TonB C-terminal box" evidence="10">
    <location>
        <begin position="956"/>
        <end position="973"/>
    </location>
</feature>
<feature type="domain" description="TonB-dependent receptor-like beta-barrel" evidence="13">
    <location>
        <begin position="404"/>
        <end position="931"/>
    </location>
</feature>
<dbReference type="Proteomes" id="UP000564378">
    <property type="component" value="Unassembled WGS sequence"/>
</dbReference>
<keyword evidence="16" id="KW-1185">Reference proteome</keyword>
<dbReference type="Gene3D" id="2.170.130.10">
    <property type="entry name" value="TonB-dependent receptor, plug domain"/>
    <property type="match status" value="1"/>
</dbReference>
<evidence type="ECO:0000259" key="13">
    <source>
        <dbReference type="Pfam" id="PF00593"/>
    </source>
</evidence>
<keyword evidence="8 9" id="KW-0998">Cell outer membrane</keyword>
<dbReference type="InterPro" id="IPR039426">
    <property type="entry name" value="TonB-dep_rcpt-like"/>
</dbReference>
<comment type="subcellular location">
    <subcellularLocation>
        <location evidence="1 9">Cell outer membrane</location>
        <topology evidence="1 9">Multi-pass membrane protein</topology>
    </subcellularLocation>
</comment>
<feature type="domain" description="TonB-dependent receptor plug" evidence="14">
    <location>
        <begin position="60"/>
        <end position="170"/>
    </location>
</feature>
<dbReference type="PROSITE" id="PS52016">
    <property type="entry name" value="TONB_DEPENDENT_REC_3"/>
    <property type="match status" value="1"/>
</dbReference>
<evidence type="ECO:0000256" key="4">
    <source>
        <dbReference type="ARBA" id="ARBA00022692"/>
    </source>
</evidence>
<feature type="signal peptide" evidence="12">
    <location>
        <begin position="1"/>
        <end position="36"/>
    </location>
</feature>
<accession>A0A842HSJ2</accession>
<name>A0A842HSJ2_9SPHN</name>
<evidence type="ECO:0000256" key="12">
    <source>
        <dbReference type="SAM" id="SignalP"/>
    </source>
</evidence>
<dbReference type="PANTHER" id="PTHR47234:SF2">
    <property type="entry name" value="TONB-DEPENDENT RECEPTOR"/>
    <property type="match status" value="1"/>
</dbReference>
<reference evidence="15 16" key="1">
    <citation type="submission" date="2020-08" db="EMBL/GenBank/DDBJ databases">
        <title>Draft genome sequence of Parasphingopyxis sp. GrpM-11.</title>
        <authorList>
            <person name="Oh J."/>
            <person name="Roh D.-H."/>
        </authorList>
    </citation>
    <scope>NUCLEOTIDE SEQUENCE [LARGE SCALE GENOMIC DNA]</scope>
    <source>
        <strain evidence="15 16">GrpM-11</strain>
    </source>
</reference>
<dbReference type="Pfam" id="PF07715">
    <property type="entry name" value="Plug"/>
    <property type="match status" value="1"/>
</dbReference>
<comment type="caution">
    <text evidence="15">The sequence shown here is derived from an EMBL/GenBank/DDBJ whole genome shotgun (WGS) entry which is preliminary data.</text>
</comment>
<keyword evidence="7 9" id="KW-0472">Membrane</keyword>
<evidence type="ECO:0000256" key="2">
    <source>
        <dbReference type="ARBA" id="ARBA00022448"/>
    </source>
</evidence>
<dbReference type="Pfam" id="PF00593">
    <property type="entry name" value="TonB_dep_Rec_b-barrel"/>
    <property type="match status" value="1"/>
</dbReference>
<dbReference type="InterPro" id="IPR036942">
    <property type="entry name" value="Beta-barrel_TonB_sf"/>
</dbReference>
<proteinExistence type="inferred from homology"/>
<evidence type="ECO:0000259" key="14">
    <source>
        <dbReference type="Pfam" id="PF07715"/>
    </source>
</evidence>
<dbReference type="Gene3D" id="2.40.170.20">
    <property type="entry name" value="TonB-dependent receptor, beta-barrel domain"/>
    <property type="match status" value="1"/>
</dbReference>
<dbReference type="GO" id="GO:0009279">
    <property type="term" value="C:cell outer membrane"/>
    <property type="evidence" value="ECO:0007669"/>
    <property type="project" value="UniProtKB-SubCell"/>
</dbReference>
<evidence type="ECO:0000313" key="16">
    <source>
        <dbReference type="Proteomes" id="UP000564378"/>
    </source>
</evidence>
<feature type="chain" id="PRO_5032562533" evidence="12">
    <location>
        <begin position="37"/>
        <end position="973"/>
    </location>
</feature>
<dbReference type="PANTHER" id="PTHR47234">
    <property type="match status" value="1"/>
</dbReference>
<dbReference type="InterPro" id="IPR012910">
    <property type="entry name" value="Plug_dom"/>
</dbReference>
<evidence type="ECO:0000256" key="1">
    <source>
        <dbReference type="ARBA" id="ARBA00004571"/>
    </source>
</evidence>
<sequence>MSKTYKGTAFSARKQALRCVLMGGAAGTFIASPALAQDELASADQPAIVVTGSRITNPNLEQSSPVQVVGQDEIDLRQATNAEELIGELPGIVPGLNNSVNNGSTGIGSLNLRGLGSTRNLILLDGNRIVPATLFSQTDLNVVPVALVERVEVVTGGASSVYGADAITGVANFVTRRDFEGVEAAVSYGITERGDGERLRGDLTIGANFDGGRGNAVLSIGYQEVDDVLQSNRLISQNAVFVDGSFAGSATGVPTRITSLVAGGGGVNQINSDGTALVPTYSSFNYAPFNYFQTPLERYNIYGAARYEVTPDIEAYTRAMFTKTTVSLQLAPSGLFGDTYIFPLNNPFINETIRQQICASPIVGIDAATCTAAGAATDPTDPNYLEVPVTINRRLVEQGARNTDIGITQFQVWAGLRGNLSETIEYDVSASYGESDRVTTRSGWGLKSRVQQALRALDATNCVDPSNGCYPINLFGGGVGTNIDPQAVAFFNQPSSFTDTTSLATVNASINGELGESGLFSETPIGFAVGVEYREYNASRVADVSEGTQDEVLGTGAPSPTFAGQYDVIEGFAELIVPIVEDTPGFYSLTAEGGIRVSDYSNTGTSVTWKAGGTWEPFEGFRIRGIYQRAVRSPNIGELFLPVTTGLTGLTTDPCAGTNPVGNATLTAICIAQGAPAALIGTISQPSAAQANLTTGGNPDLDPEVSDSYTIGVIVTPRQVPGLALTIDYYDIIVNDAITTRTPGDVLNPCYGPNGDGNGSDPTVCSLIIRNPLNGTLNGGGDTPGLAPPLTNQGRLHTSGVDFRIAYNLPVSFGSVNFDLNGNWTERAEFRAVPGGINRDCIGLYSSNCDFSTGAVQPEWSFNFRTTLSVDDLVDVSLLWRWIDGVEYEFAATTTGILPEFLAIDDASYFDLSVRSNVSENFDVTFSIFNLLDRDPPNITSFLGTSTQNSGNTFPSTYDALGRRYSVTGRIRF</sequence>
<organism evidence="15 16">
    <name type="scientific">Parasphingopyxis marina</name>
    <dbReference type="NCBI Taxonomy" id="2761622"/>
    <lineage>
        <taxon>Bacteria</taxon>
        <taxon>Pseudomonadati</taxon>
        <taxon>Pseudomonadota</taxon>
        <taxon>Alphaproteobacteria</taxon>
        <taxon>Sphingomonadales</taxon>
        <taxon>Sphingomonadaceae</taxon>
        <taxon>Parasphingopyxis</taxon>
    </lineage>
</organism>
<keyword evidence="3 9" id="KW-1134">Transmembrane beta strand</keyword>
<dbReference type="InterPro" id="IPR037066">
    <property type="entry name" value="Plug_dom_sf"/>
</dbReference>
<keyword evidence="2 9" id="KW-0813">Transport</keyword>
<keyword evidence="6 11" id="KW-0798">TonB box</keyword>
<dbReference type="RefSeq" id="WP_185799366.1">
    <property type="nucleotide sequence ID" value="NZ_JACJVJ010000001.1"/>
</dbReference>
<evidence type="ECO:0000256" key="6">
    <source>
        <dbReference type="ARBA" id="ARBA00023077"/>
    </source>
</evidence>
<dbReference type="EMBL" id="JACJVJ010000001">
    <property type="protein sequence ID" value="MBC2776046.1"/>
    <property type="molecule type" value="Genomic_DNA"/>
</dbReference>
<evidence type="ECO:0000256" key="3">
    <source>
        <dbReference type="ARBA" id="ARBA00022452"/>
    </source>
</evidence>
<evidence type="ECO:0000256" key="5">
    <source>
        <dbReference type="ARBA" id="ARBA00022729"/>
    </source>
</evidence>
<evidence type="ECO:0000313" key="15">
    <source>
        <dbReference type="EMBL" id="MBC2776046.1"/>
    </source>
</evidence>
<evidence type="ECO:0000256" key="8">
    <source>
        <dbReference type="ARBA" id="ARBA00023237"/>
    </source>
</evidence>
<dbReference type="PROSITE" id="PS01156">
    <property type="entry name" value="TONB_DEPENDENT_REC_2"/>
    <property type="match status" value="1"/>
</dbReference>
<keyword evidence="4 9" id="KW-0812">Transmembrane</keyword>
<protein>
    <submittedName>
        <fullName evidence="15">TonB-dependent receptor</fullName>
    </submittedName>
</protein>
<evidence type="ECO:0000256" key="9">
    <source>
        <dbReference type="PROSITE-ProRule" id="PRU01360"/>
    </source>
</evidence>